<dbReference type="AlphaFoldDB" id="A0A2W5Z6Q4"/>
<dbReference type="Pfam" id="PF10518">
    <property type="entry name" value="TAT_signal"/>
    <property type="match status" value="1"/>
</dbReference>
<dbReference type="PROSITE" id="PS51318">
    <property type="entry name" value="TAT"/>
    <property type="match status" value="1"/>
</dbReference>
<evidence type="ECO:0000313" key="6">
    <source>
        <dbReference type="Proteomes" id="UP000248724"/>
    </source>
</evidence>
<reference evidence="5 6" key="1">
    <citation type="journal article" date="2017" name="Nature">
        <title>Atmospheric trace gases support primary production in Antarctic desert surface soil.</title>
        <authorList>
            <person name="Ji M."/>
            <person name="Greening C."/>
            <person name="Vanwonterghem I."/>
            <person name="Carere C.R."/>
            <person name="Bay S.K."/>
            <person name="Steen J.A."/>
            <person name="Montgomery K."/>
            <person name="Lines T."/>
            <person name="Beardall J."/>
            <person name="van Dorst J."/>
            <person name="Snape I."/>
            <person name="Stott M.B."/>
            <person name="Hugenholtz P."/>
            <person name="Ferrari B.C."/>
        </authorList>
    </citation>
    <scope>NUCLEOTIDE SEQUENCE [LARGE SCALE GENOMIC DNA]</scope>
    <source>
        <strain evidence="5">RRmetagenome_bin12</strain>
    </source>
</reference>
<dbReference type="Proteomes" id="UP000248724">
    <property type="component" value="Unassembled WGS sequence"/>
</dbReference>
<keyword evidence="3" id="KW-0378">Hydrolase</keyword>
<evidence type="ECO:0000256" key="4">
    <source>
        <dbReference type="ARBA" id="ARBA00048421"/>
    </source>
</evidence>
<evidence type="ECO:0000256" key="3">
    <source>
        <dbReference type="ARBA" id="ARBA00022801"/>
    </source>
</evidence>
<gene>
    <name evidence="5" type="ORF">DLM65_06845</name>
</gene>
<comment type="catalytic activity">
    <reaction evidence="4">
        <text>a 1,2-diacyl-sn-glycero-3-phosphocholine + H2O = phosphocholine + a 1,2-diacyl-sn-glycerol + H(+)</text>
        <dbReference type="Rhea" id="RHEA:10604"/>
        <dbReference type="ChEBI" id="CHEBI:15377"/>
        <dbReference type="ChEBI" id="CHEBI:15378"/>
        <dbReference type="ChEBI" id="CHEBI:17815"/>
        <dbReference type="ChEBI" id="CHEBI:57643"/>
        <dbReference type="ChEBI" id="CHEBI:295975"/>
        <dbReference type="EC" id="3.1.4.3"/>
    </reaction>
    <physiologicalReaction direction="left-to-right" evidence="4">
        <dbReference type="Rhea" id="RHEA:10605"/>
    </physiologicalReaction>
</comment>
<evidence type="ECO:0000256" key="1">
    <source>
        <dbReference type="ARBA" id="ARBA00009717"/>
    </source>
</evidence>
<comment type="similarity">
    <text evidence="1">Belongs to the bacterial phospholipase C family.</text>
</comment>
<dbReference type="PANTHER" id="PTHR31956">
    <property type="entry name" value="NON-SPECIFIC PHOSPHOLIPASE C4-RELATED"/>
    <property type="match status" value="1"/>
</dbReference>
<dbReference type="InterPro" id="IPR017850">
    <property type="entry name" value="Alkaline_phosphatase_core_sf"/>
</dbReference>
<evidence type="ECO:0000256" key="2">
    <source>
        <dbReference type="ARBA" id="ARBA00012018"/>
    </source>
</evidence>
<organism evidence="5 6">
    <name type="scientific">Candidatus Aeolococcus gillhamiae</name>
    <dbReference type="NCBI Taxonomy" id="3127015"/>
    <lineage>
        <taxon>Bacteria</taxon>
        <taxon>Bacillati</taxon>
        <taxon>Candidatus Dormiibacterota</taxon>
        <taxon>Candidatus Dormibacteria</taxon>
        <taxon>Candidatus Aeolococcales</taxon>
        <taxon>Candidatus Aeolococcaceae</taxon>
        <taxon>Candidatus Aeolococcus</taxon>
    </lineage>
</organism>
<dbReference type="Pfam" id="PF04185">
    <property type="entry name" value="Phosphoesterase"/>
    <property type="match status" value="1"/>
</dbReference>
<protein>
    <recommendedName>
        <fullName evidence="2">phospholipase C</fullName>
        <ecNumber evidence="2">3.1.4.3</ecNumber>
    </recommendedName>
</protein>
<evidence type="ECO:0000313" key="5">
    <source>
        <dbReference type="EMBL" id="PZR81002.1"/>
    </source>
</evidence>
<dbReference type="GO" id="GO:0034480">
    <property type="term" value="F:phosphatidylcholine phospholipase C activity"/>
    <property type="evidence" value="ECO:0007669"/>
    <property type="project" value="UniProtKB-EC"/>
</dbReference>
<dbReference type="PANTHER" id="PTHR31956:SF1">
    <property type="entry name" value="NON-SPECIFIC PHOSPHOLIPASE C1"/>
    <property type="match status" value="1"/>
</dbReference>
<dbReference type="Gene3D" id="3.40.720.10">
    <property type="entry name" value="Alkaline Phosphatase, subunit A"/>
    <property type="match status" value="2"/>
</dbReference>
<accession>A0A2W5Z6Q4</accession>
<name>A0A2W5Z6Q4_9BACT</name>
<dbReference type="InterPro" id="IPR006311">
    <property type="entry name" value="TAT_signal"/>
</dbReference>
<feature type="non-terminal residue" evidence="5">
    <location>
        <position position="415"/>
    </location>
</feature>
<proteinExistence type="inferred from homology"/>
<dbReference type="EC" id="3.1.4.3" evidence="2"/>
<sequence>MEGRPSRRDVLKAGAGVAAGGALASSGLSPALLRAIAATQATCGTLADVRNVVIFIQENRSFDHYFGRYKGVRGFDDRSVRLSNTDDGTTIFKQSYPIDGIPGAPDPLLPFHINTSEPSTSQGECTNDIGHQWSDQHAMWNDGLMDSWVARYLQSNPGGNGKFAAITMGYYQGSPARDHSGDVDLYWALADNFTVCDNYFCSIKGPTTPNRLYHWTGTIDPSGHAGGPVVGCPSAYPTAKEPKLDWMTYPERLQDQGISWRIYASDEMGSGSSDEDRWVGEFGCNPLWLFKNYQDALTSTLPRDIELVDRASLRTQWQPNSGQGTDPAHVLAKFVADCAPGGNLPKVSWVIAPGGYSEHPKSRPVDGAAFIETMLQGIWADPELWSKTVVLINYDEHDGFFDHVIPPTAPSGAPD</sequence>
<comment type="caution">
    <text evidence="5">The sequence shown here is derived from an EMBL/GenBank/DDBJ whole genome shotgun (WGS) entry which is preliminary data.</text>
</comment>
<dbReference type="EMBL" id="QHBU01000128">
    <property type="protein sequence ID" value="PZR81002.1"/>
    <property type="molecule type" value="Genomic_DNA"/>
</dbReference>
<dbReference type="InterPro" id="IPR019546">
    <property type="entry name" value="TAT_signal_bac_arc"/>
</dbReference>
<dbReference type="InterPro" id="IPR007312">
    <property type="entry name" value="Phosphoesterase"/>
</dbReference>